<evidence type="ECO:0000313" key="3">
    <source>
        <dbReference type="Proteomes" id="UP000291236"/>
    </source>
</evidence>
<dbReference type="SUPFAM" id="SSF48452">
    <property type="entry name" value="TPR-like"/>
    <property type="match status" value="2"/>
</dbReference>
<dbReference type="Gene3D" id="1.25.40.10">
    <property type="entry name" value="Tetratricopeptide repeat domain"/>
    <property type="match status" value="3"/>
</dbReference>
<proteinExistence type="predicted"/>
<keyword evidence="3" id="KW-1185">Reference proteome</keyword>
<dbReference type="InterPro" id="IPR011990">
    <property type="entry name" value="TPR-like_helical_dom_sf"/>
</dbReference>
<dbReference type="PANTHER" id="PTHR12558">
    <property type="entry name" value="CELL DIVISION CYCLE 16,23,27"/>
    <property type="match status" value="1"/>
</dbReference>
<keyword evidence="1" id="KW-0802">TPR repeat</keyword>
<sequence>MKFKYVSAVTILIFISACQSLKNSRETKLNNDETNITSLRANVPQYAQIRLDKILHDAATGHLSESQANEAFLLSKNLEEKGQFESAEKLFEVCFQYSQSLAAGLNLINVKAQLKKLNDAQEIANRLTILYPKYSEPMLALASVYQMQNNNGSLVKTLEKAFKKFPKDEAIVIFYSSYSKTNAKKVLESYLTKNPRSSNVLLTLAKNYYQEKNYQKALYYAKKAYSVDQDVIETFIFLGKINQSLKNYREAEKYFKLAFDKEIDNNLNAQNYINILLFQNKTQEALSILLKLESSSDDQIPFPPEFTFQIAKIMLINRDYEESERRLYELLKINFENSSIKYYLAICNEKVRKFDVALMYLNEIKEDNEYYTDAQKEKIIIYINTNQKVLAEQQIYKFTLSEKNIVEDTLFKSSILAYFNKYNDAIEILNKSIATHSDAKELYLKKAEYLKYLKSDDSSIKFAEQIVSRWPKYADGLNFLGYSLVENNKKLELAKKVLLKAVALNPKNGFYLDSLGWLYYQKNDYKNAFKYITEAIKIEPDEPVILYHLASAQLKLKYFEDSLRTFESTSKILEDMLPYQLESDPELSRIQQSIGSKILEAKKAIDIDPEND</sequence>
<feature type="repeat" description="TPR" evidence="1">
    <location>
        <begin position="509"/>
        <end position="542"/>
    </location>
</feature>
<dbReference type="RefSeq" id="WP_172603756.1">
    <property type="nucleotide sequence ID" value="NZ_AP019368.1"/>
</dbReference>
<evidence type="ECO:0008006" key="4">
    <source>
        <dbReference type="Google" id="ProtNLM"/>
    </source>
</evidence>
<gene>
    <name evidence="2" type="ORF">JCM31447_315800</name>
</gene>
<dbReference type="PROSITE" id="PS50005">
    <property type="entry name" value="TPR"/>
    <property type="match status" value="2"/>
</dbReference>
<dbReference type="Proteomes" id="UP000291236">
    <property type="component" value="Chromosome"/>
</dbReference>
<dbReference type="KEGG" id="sbf:JCM31447_315800"/>
<evidence type="ECO:0000256" key="1">
    <source>
        <dbReference type="PROSITE-ProRule" id="PRU00339"/>
    </source>
</evidence>
<name>A0A4P2VLM5_FLUSA</name>
<dbReference type="EMBL" id="AP019368">
    <property type="protein sequence ID" value="BBH52289.1"/>
    <property type="molecule type" value="Genomic_DNA"/>
</dbReference>
<organism evidence="2 3">
    <name type="scientific">Fluviispira sanaruensis</name>
    <dbReference type="NCBI Taxonomy" id="2493639"/>
    <lineage>
        <taxon>Bacteria</taxon>
        <taxon>Pseudomonadati</taxon>
        <taxon>Bdellovibrionota</taxon>
        <taxon>Oligoflexia</taxon>
        <taxon>Silvanigrellales</taxon>
        <taxon>Silvanigrellaceae</taxon>
        <taxon>Fluviispira</taxon>
    </lineage>
</organism>
<evidence type="ECO:0000313" key="2">
    <source>
        <dbReference type="EMBL" id="BBH52289.1"/>
    </source>
</evidence>
<dbReference type="InterPro" id="IPR019734">
    <property type="entry name" value="TPR_rpt"/>
</dbReference>
<reference evidence="2 3" key="1">
    <citation type="submission" date="2018-12" db="EMBL/GenBank/DDBJ databases">
        <title>Rubrispira sanarue gen. nov., sp., nov., a member of the order Silvanigrellales, isolated from a brackish lake in Hamamatsu Japan.</title>
        <authorList>
            <person name="Maejima Y."/>
            <person name="Iino T."/>
            <person name="Muraguchi Y."/>
            <person name="Fukuda K."/>
            <person name="Nojiri H."/>
            <person name="Ohkuma M."/>
            <person name="Moriuchi R."/>
            <person name="Dohra H."/>
            <person name="Kimbara K."/>
            <person name="Shintani M."/>
        </authorList>
    </citation>
    <scope>NUCLEOTIDE SEQUENCE [LARGE SCALE GENOMIC DNA]</scope>
    <source>
        <strain evidence="2 3">RF1110005</strain>
    </source>
</reference>
<dbReference type="AlphaFoldDB" id="A0A4P2VLM5"/>
<dbReference type="SMART" id="SM00028">
    <property type="entry name" value="TPR"/>
    <property type="match status" value="5"/>
</dbReference>
<dbReference type="PROSITE" id="PS51257">
    <property type="entry name" value="PROKAR_LIPOPROTEIN"/>
    <property type="match status" value="1"/>
</dbReference>
<dbReference type="Pfam" id="PF13181">
    <property type="entry name" value="TPR_8"/>
    <property type="match status" value="3"/>
</dbReference>
<accession>A0A4P2VLM5</accession>
<feature type="repeat" description="TPR" evidence="1">
    <location>
        <begin position="198"/>
        <end position="231"/>
    </location>
</feature>
<dbReference type="PANTHER" id="PTHR12558:SF13">
    <property type="entry name" value="CELL DIVISION CYCLE PROTEIN 27 HOMOLOG"/>
    <property type="match status" value="1"/>
</dbReference>
<protein>
    <recommendedName>
        <fullName evidence="4">Tetratricopeptide repeat protein</fullName>
    </recommendedName>
</protein>